<evidence type="ECO:0000256" key="1">
    <source>
        <dbReference type="SAM" id="MobiDB-lite"/>
    </source>
</evidence>
<evidence type="ECO:0000256" key="2">
    <source>
        <dbReference type="SAM" id="SignalP"/>
    </source>
</evidence>
<feature type="signal peptide" evidence="2">
    <location>
        <begin position="1"/>
        <end position="24"/>
    </location>
</feature>
<reference evidence="3 4" key="1">
    <citation type="submission" date="2019-12" db="EMBL/GenBank/DDBJ databases">
        <title>Paraburkholderia acidiphila 7Q-K02 sp. nov and Paraburkholderia acidisoli DHF22 sp. nov., two strains isolated from forest soil.</title>
        <authorList>
            <person name="Gao Z."/>
            <person name="Qiu L."/>
        </authorList>
    </citation>
    <scope>NUCLEOTIDE SEQUENCE [LARGE SCALE GENOMIC DNA]</scope>
    <source>
        <strain evidence="3 4">DHF22</strain>
    </source>
</reference>
<evidence type="ECO:0000313" key="4">
    <source>
        <dbReference type="Proteomes" id="UP000433577"/>
    </source>
</evidence>
<protein>
    <submittedName>
        <fullName evidence="3">DUF4148 domain-containing protein</fullName>
    </submittedName>
</protein>
<keyword evidence="2" id="KW-0732">Signal</keyword>
<dbReference type="Pfam" id="PF13663">
    <property type="entry name" value="DUF4148"/>
    <property type="match status" value="1"/>
</dbReference>
<feature type="region of interest" description="Disordered" evidence="1">
    <location>
        <begin position="68"/>
        <end position="116"/>
    </location>
</feature>
<dbReference type="EMBL" id="CP046914">
    <property type="protein sequence ID" value="QGZ64187.1"/>
    <property type="molecule type" value="Genomic_DNA"/>
</dbReference>
<organism evidence="3 4">
    <name type="scientific">Paraburkholderia acidisoli</name>
    <dbReference type="NCBI Taxonomy" id="2571748"/>
    <lineage>
        <taxon>Bacteria</taxon>
        <taxon>Pseudomonadati</taxon>
        <taxon>Pseudomonadota</taxon>
        <taxon>Betaproteobacteria</taxon>
        <taxon>Burkholderiales</taxon>
        <taxon>Burkholderiaceae</taxon>
        <taxon>Paraburkholderia</taxon>
    </lineage>
</organism>
<feature type="compositionally biased region" description="Polar residues" evidence="1">
    <location>
        <begin position="107"/>
        <end position="116"/>
    </location>
</feature>
<dbReference type="Proteomes" id="UP000433577">
    <property type="component" value="Chromosome 2"/>
</dbReference>
<gene>
    <name evidence="3" type="ORF">FAZ98_20895</name>
</gene>
<feature type="compositionally biased region" description="Low complexity" evidence="1">
    <location>
        <begin position="73"/>
        <end position="102"/>
    </location>
</feature>
<sequence>MNTRTLVQAAFVAALAAAPALSFAQAQDNNGPVTRAEVKSQLIQLEQAGYNPATANDSNYPSDIQAAEARVSQQQGQGLAQAQTPETSGYGSGTSGSSQSGQPASVRPSQSVYFGN</sequence>
<dbReference type="AlphaFoldDB" id="A0A7Z2GLU4"/>
<accession>A0A7Z2GLU4</accession>
<feature type="chain" id="PRO_5031368792" evidence="2">
    <location>
        <begin position="25"/>
        <end position="116"/>
    </location>
</feature>
<dbReference type="InterPro" id="IPR025421">
    <property type="entry name" value="DUF4148"/>
</dbReference>
<evidence type="ECO:0000313" key="3">
    <source>
        <dbReference type="EMBL" id="QGZ64187.1"/>
    </source>
</evidence>
<dbReference type="RefSeq" id="WP_158953363.1">
    <property type="nucleotide sequence ID" value="NZ_CP046914.1"/>
</dbReference>
<dbReference type="OrthoDB" id="9114881at2"/>
<dbReference type="KEGG" id="pacs:FAZ98_20895"/>
<name>A0A7Z2GLU4_9BURK</name>
<proteinExistence type="predicted"/>
<keyword evidence="4" id="KW-1185">Reference proteome</keyword>